<organism evidence="1 2">
    <name type="scientific">Aerococcus urinaeequi</name>
    <dbReference type="NCBI Taxonomy" id="51665"/>
    <lineage>
        <taxon>Bacteria</taxon>
        <taxon>Bacillati</taxon>
        <taxon>Bacillota</taxon>
        <taxon>Bacilli</taxon>
        <taxon>Lactobacillales</taxon>
        <taxon>Aerococcaceae</taxon>
        <taxon>Aerococcus</taxon>
    </lineage>
</organism>
<dbReference type="RefSeq" id="WP_271735475.1">
    <property type="nucleotide sequence ID" value="NZ_CP116590.1"/>
</dbReference>
<evidence type="ECO:0000313" key="2">
    <source>
        <dbReference type="Proteomes" id="UP001179483"/>
    </source>
</evidence>
<sequence>MKFKLFNTILFIGYFYNDETPTYIALKLGDNHGNYIDLAKYREDAKKNKCFNHALPSLNTSTQKKPNKLMLKIT</sequence>
<dbReference type="EMBL" id="CP116590">
    <property type="protein sequence ID" value="WCG37197.1"/>
    <property type="molecule type" value="Genomic_DNA"/>
</dbReference>
<reference evidence="1" key="1">
    <citation type="submission" date="2023-01" db="EMBL/GenBank/DDBJ databases">
        <title>Oxazolidinone resistance genes in florfenicol resistant enterococci from beef cattle and veal calves at slaughter.</title>
        <authorList>
            <person name="Biggel M."/>
        </authorList>
    </citation>
    <scope>NUCLEOTIDE SEQUENCE</scope>
    <source>
        <strain evidence="1">K79-1</strain>
    </source>
</reference>
<proteinExistence type="predicted"/>
<dbReference type="Proteomes" id="UP001179483">
    <property type="component" value="Chromosome"/>
</dbReference>
<name>A0AAE9XH23_9LACT</name>
<gene>
    <name evidence="1" type="ORF">PML80_06625</name>
</gene>
<accession>A0AAE9XH23</accession>
<evidence type="ECO:0000313" key="1">
    <source>
        <dbReference type="EMBL" id="WCG37197.1"/>
    </source>
</evidence>
<dbReference type="AlphaFoldDB" id="A0AAE9XH23"/>
<protein>
    <submittedName>
        <fullName evidence="1">Uncharacterized protein</fullName>
    </submittedName>
</protein>